<dbReference type="InParanoid" id="H0EZ31"/>
<gene>
    <name evidence="1" type="ORF">M7I_8093</name>
</gene>
<keyword evidence="2" id="KW-1185">Reference proteome</keyword>
<evidence type="ECO:0000313" key="2">
    <source>
        <dbReference type="Proteomes" id="UP000005446"/>
    </source>
</evidence>
<dbReference type="EMBL" id="AGUE01000270">
    <property type="protein sequence ID" value="EHK96185.1"/>
    <property type="molecule type" value="Genomic_DNA"/>
</dbReference>
<reference evidence="1 2" key="1">
    <citation type="journal article" date="2012" name="Eukaryot. Cell">
        <title>Genome sequence of the fungus Glarea lozoyensis: the first genome sequence of a species from the Helotiaceae family.</title>
        <authorList>
            <person name="Youssar L."/>
            <person name="Gruening B.A."/>
            <person name="Erxleben A."/>
            <person name="Guenther S."/>
            <person name="Huettel W."/>
        </authorList>
    </citation>
    <scope>NUCLEOTIDE SEQUENCE [LARGE SCALE GENOMIC DNA]</scope>
    <source>
        <strain evidence="2">ATCC 74030 / MF5533</strain>
    </source>
</reference>
<dbReference type="AlphaFoldDB" id="H0EZ31"/>
<dbReference type="HOGENOM" id="CLU_2758012_0_0_1"/>
<comment type="caution">
    <text evidence="1">The sequence shown here is derived from an EMBL/GenBank/DDBJ whole genome shotgun (WGS) entry which is preliminary data.</text>
</comment>
<protein>
    <submittedName>
        <fullName evidence="1">Uncharacterized protein</fullName>
    </submittedName>
</protein>
<evidence type="ECO:0000313" key="1">
    <source>
        <dbReference type="EMBL" id="EHK96185.1"/>
    </source>
</evidence>
<name>H0EZ31_GLAL7</name>
<accession>H0EZ31</accession>
<organism evidence="1 2">
    <name type="scientific">Glarea lozoyensis (strain ATCC 74030 / MF5533)</name>
    <dbReference type="NCBI Taxonomy" id="1104152"/>
    <lineage>
        <taxon>Eukaryota</taxon>
        <taxon>Fungi</taxon>
        <taxon>Dikarya</taxon>
        <taxon>Ascomycota</taxon>
        <taxon>Pezizomycotina</taxon>
        <taxon>Leotiomycetes</taxon>
        <taxon>Helotiales</taxon>
        <taxon>Helotiaceae</taxon>
        <taxon>Glarea</taxon>
    </lineage>
</organism>
<dbReference type="Proteomes" id="UP000005446">
    <property type="component" value="Unassembled WGS sequence"/>
</dbReference>
<sequence length="70" mass="8146">MELQEVWRQCENLNYRHKRNEPKGTGTSRVYIDTQSSRVLGSVNDVPFLRHVTQSHDKQFLISSLALLSM</sequence>
<proteinExistence type="predicted"/>